<dbReference type="InterPro" id="IPR011639">
    <property type="entry name" value="MethylTrfase_TaqI-like_dom"/>
</dbReference>
<feature type="domain" description="Type II methyltransferase M.TaqI-like" evidence="8">
    <location>
        <begin position="276"/>
        <end position="459"/>
    </location>
</feature>
<dbReference type="Pfam" id="PF07669">
    <property type="entry name" value="Eco57I"/>
    <property type="match status" value="1"/>
</dbReference>
<evidence type="ECO:0000259" key="9">
    <source>
        <dbReference type="Pfam" id="PF22654"/>
    </source>
</evidence>
<dbReference type="EMBL" id="AP012057">
    <property type="protein sequence ID" value="BAN04393.1"/>
    <property type="molecule type" value="Genomic_DNA"/>
</dbReference>
<keyword evidence="11" id="KW-1185">Reference proteome</keyword>
<organism evidence="10 11">
    <name type="scientific">Ilumatobacter coccineus (strain NBRC 103263 / KCTC 29153 / YM16-304)</name>
    <dbReference type="NCBI Taxonomy" id="1313172"/>
    <lineage>
        <taxon>Bacteria</taxon>
        <taxon>Bacillati</taxon>
        <taxon>Actinomycetota</taxon>
        <taxon>Acidimicrobiia</taxon>
        <taxon>Acidimicrobiales</taxon>
        <taxon>Ilumatobacteraceae</taxon>
        <taxon>Ilumatobacter</taxon>
    </lineage>
</organism>
<dbReference type="NCBIfam" id="NF033451">
    <property type="entry name" value="BREX_2_MTaseX"/>
    <property type="match status" value="1"/>
</dbReference>
<evidence type="ECO:0000259" key="8">
    <source>
        <dbReference type="Pfam" id="PF07669"/>
    </source>
</evidence>
<dbReference type="InterPro" id="IPR050953">
    <property type="entry name" value="N4_N6_ade-DNA_methylase"/>
</dbReference>
<feature type="coiled-coil region" evidence="6">
    <location>
        <begin position="804"/>
        <end position="831"/>
    </location>
</feature>
<evidence type="ECO:0000256" key="7">
    <source>
        <dbReference type="SAM" id="MobiDB-lite"/>
    </source>
</evidence>
<dbReference type="Gene3D" id="3.40.50.150">
    <property type="entry name" value="Vaccinia Virus protein VP39"/>
    <property type="match status" value="1"/>
</dbReference>
<feature type="domain" description="DUF7008" evidence="9">
    <location>
        <begin position="825"/>
        <end position="1186"/>
    </location>
</feature>
<dbReference type="GO" id="GO:0006304">
    <property type="term" value="P:DNA modification"/>
    <property type="evidence" value="ECO:0007669"/>
    <property type="project" value="InterPro"/>
</dbReference>
<keyword evidence="4" id="KW-0949">S-adenosyl-L-methionine</keyword>
<dbReference type="GO" id="GO:0003676">
    <property type="term" value="F:nucleic acid binding"/>
    <property type="evidence" value="ECO:0007669"/>
    <property type="project" value="InterPro"/>
</dbReference>
<dbReference type="Pfam" id="PF22654">
    <property type="entry name" value="DUF7008"/>
    <property type="match status" value="1"/>
</dbReference>
<dbReference type="InterPro" id="IPR054277">
    <property type="entry name" value="DUF7008"/>
</dbReference>
<proteinExistence type="predicted"/>
<dbReference type="PANTHER" id="PTHR33841:SF1">
    <property type="entry name" value="DNA METHYLTRANSFERASE A"/>
    <property type="match status" value="1"/>
</dbReference>
<dbReference type="REBASE" id="61554">
    <property type="entry name" value="AbaYM16ORF40790P"/>
</dbReference>
<evidence type="ECO:0000256" key="5">
    <source>
        <dbReference type="ARBA" id="ARBA00047942"/>
    </source>
</evidence>
<evidence type="ECO:0000256" key="6">
    <source>
        <dbReference type="SAM" id="Coils"/>
    </source>
</evidence>
<dbReference type="AlphaFoldDB" id="A0A6C7EDJ9"/>
<evidence type="ECO:0000256" key="1">
    <source>
        <dbReference type="ARBA" id="ARBA00011900"/>
    </source>
</evidence>
<gene>
    <name evidence="10" type="ORF">YM304_40790</name>
</gene>
<dbReference type="Proteomes" id="UP000011863">
    <property type="component" value="Chromosome"/>
</dbReference>
<feature type="compositionally biased region" description="Low complexity" evidence="7">
    <location>
        <begin position="1169"/>
        <end position="1182"/>
    </location>
</feature>
<keyword evidence="2" id="KW-0489">Methyltransferase</keyword>
<evidence type="ECO:0000256" key="4">
    <source>
        <dbReference type="ARBA" id="ARBA00022691"/>
    </source>
</evidence>
<protein>
    <recommendedName>
        <fullName evidence="1">site-specific DNA-methyltransferase (adenine-specific)</fullName>
        <ecNumber evidence="1">2.1.1.72</ecNumber>
    </recommendedName>
</protein>
<comment type="catalytic activity">
    <reaction evidence="5">
        <text>a 2'-deoxyadenosine in DNA + S-adenosyl-L-methionine = an N(6)-methyl-2'-deoxyadenosine in DNA + S-adenosyl-L-homocysteine + H(+)</text>
        <dbReference type="Rhea" id="RHEA:15197"/>
        <dbReference type="Rhea" id="RHEA-COMP:12418"/>
        <dbReference type="Rhea" id="RHEA-COMP:12419"/>
        <dbReference type="ChEBI" id="CHEBI:15378"/>
        <dbReference type="ChEBI" id="CHEBI:57856"/>
        <dbReference type="ChEBI" id="CHEBI:59789"/>
        <dbReference type="ChEBI" id="CHEBI:90615"/>
        <dbReference type="ChEBI" id="CHEBI:90616"/>
        <dbReference type="EC" id="2.1.1.72"/>
    </reaction>
</comment>
<dbReference type="RefSeq" id="WP_015443640.1">
    <property type="nucleotide sequence ID" value="NC_020520.1"/>
</dbReference>
<dbReference type="OrthoDB" id="4280289at2"/>
<evidence type="ECO:0000256" key="2">
    <source>
        <dbReference type="ARBA" id="ARBA00022603"/>
    </source>
</evidence>
<dbReference type="InterPro" id="IPR029063">
    <property type="entry name" value="SAM-dependent_MTases_sf"/>
</dbReference>
<dbReference type="GO" id="GO:0032259">
    <property type="term" value="P:methylation"/>
    <property type="evidence" value="ECO:0007669"/>
    <property type="project" value="UniProtKB-KW"/>
</dbReference>
<dbReference type="EC" id="2.1.1.72" evidence="1"/>
<keyword evidence="3" id="KW-0808">Transferase</keyword>
<evidence type="ECO:0000256" key="3">
    <source>
        <dbReference type="ARBA" id="ARBA00022679"/>
    </source>
</evidence>
<accession>A0A6C7EDJ9</accession>
<dbReference type="PROSITE" id="PS00092">
    <property type="entry name" value="N6_MTASE"/>
    <property type="match status" value="1"/>
</dbReference>
<dbReference type="GO" id="GO:0009007">
    <property type="term" value="F:site-specific DNA-methyltransferase (adenine-specific) activity"/>
    <property type="evidence" value="ECO:0007669"/>
    <property type="project" value="UniProtKB-EC"/>
</dbReference>
<dbReference type="InterPro" id="IPR002052">
    <property type="entry name" value="DNA_methylase_N6_adenine_CS"/>
</dbReference>
<evidence type="ECO:0000313" key="11">
    <source>
        <dbReference type="Proteomes" id="UP000011863"/>
    </source>
</evidence>
<sequence>MIDRLELTSALQREVVSLIDDLRVRADEVEEVRDLIHTQWQTAFNAERTAHDVDVWREGLLAQVAVSWVLGCVFIRFCEDNALVTDPMISGPGDWRRWATDNQRDYFREHTDAGERRYLTHVFQEAAQVPGLDEVFGTHNPLWQFGPSDDAARHLINIWRATDPDTNQLIWDFTDPDWNTRFLGDLYQDLSEHAKKTFALLQTPDFVEEFILDRTLDPAIEEFGLNGPDNAGFRMIDPACGSGHFLLGAFHRLANRWLTKEPEAGRRSAAAKALDSVYGVDINPFAASIARFRLLTAALRFADVNTLADAPALNVHVAVGDSLLHGPRPGQFTSLLDEIDSQSEASKHLYETEDPERINRYLSQHYHAVVANPPYITPKDPAANAAYRDRYATCHRKYSLSVPFMERLFDLAERGTNGHPAGFVGQITANSFMKREFGKKLIENYLANDIDLTHVVDTSGAYIPGHGTPTVILFGRNRSPIQLQIRSVLGIGGEPNKPDDPRLGRVWSSIQRQIDNPGSENEYTSCSDLKRVHFSSHPWSLQGGASPDVRARIASMSTSSLGEEVSGVGYPFITGEDDAFTVHSAAHARRMGIPATMIRPAVSGEGIRSWCSTAESLLLFPYTDDGLPSDDPAVDRYLWPLRTTLRSGLFFAKTKTQRGLRWLDYAVVIQDRLREVGRAIAFANVCTANEFAPLSPGVLPQMTAPVVTLHSRDARFTRDDLLGLLNSSICAFWMKQTFHNKGSSTDSAGARISGAESWDNHIQIDSTKMKEFPLSAAPDKQWVKDLTVGAQEIASICTDLGSLRALSREQVQSLERRLARIRNEMRWSQEELDWHCLYSYGITDADLSFSPDQVFELAKGERAFEIALARRVAAGTATSTWFERHGSTPITEPPAHWPDWYRERVEQRLELIENDKFINLLERPEYKRRWNWESWDDLAHDALQKWLLTRLEDNRYWANNTPQSIAQLADIAREDTDFVQVAALYRDTTDVDLVELIAELTKADAVPYLAAWRYKDSGLRKRSVWERTWDLQRREDAGENVGKIAVPPKYASSDFRNTVYWKLRGKLDVPKERFISYPGLERDTDNTPIIGWAGWDHLQQAQALTTLYNTRRNEEAWQPEQLTPILAGLNELIPWLRQWHNDIDPLRGQGLGDYFANYLAGELQRNNTTTEQLTTWRPPTTTRGRNKKATT</sequence>
<keyword evidence="6" id="KW-0175">Coiled coil</keyword>
<dbReference type="SUPFAM" id="SSF53335">
    <property type="entry name" value="S-adenosyl-L-methionine-dependent methyltransferases"/>
    <property type="match status" value="1"/>
</dbReference>
<dbReference type="PRINTS" id="PR00507">
    <property type="entry name" value="N12N6MTFRASE"/>
</dbReference>
<feature type="region of interest" description="Disordered" evidence="7">
    <location>
        <begin position="1169"/>
        <end position="1191"/>
    </location>
</feature>
<dbReference type="PANTHER" id="PTHR33841">
    <property type="entry name" value="DNA METHYLTRANSFERASE YEEA-RELATED"/>
    <property type="match status" value="1"/>
</dbReference>
<evidence type="ECO:0000313" key="10">
    <source>
        <dbReference type="EMBL" id="BAN04393.1"/>
    </source>
</evidence>
<reference evidence="10 11" key="1">
    <citation type="journal article" date="2013" name="Int. J. Syst. Evol. Microbiol.">
        <title>Ilumatobacter nonamiense sp. nov. and Ilumatobacter coccineum sp. nov., isolated from seashore sand.</title>
        <authorList>
            <person name="Matsumoto A."/>
            <person name="Kasai H."/>
            <person name="Matsuo Y."/>
            <person name="Shizuri Y."/>
            <person name="Ichikawa N."/>
            <person name="Fujita N."/>
            <person name="Omura S."/>
            <person name="Takahashi Y."/>
        </authorList>
    </citation>
    <scope>NUCLEOTIDE SEQUENCE [LARGE SCALE GENOMIC DNA]</scope>
    <source>
        <strain evidence="11">NBRC 103263 / KCTC 29153 / YM16-304</strain>
    </source>
</reference>
<dbReference type="KEGG" id="aym:YM304_40790"/>
<name>A0A6C7EDJ9_ILUCY</name>